<proteinExistence type="predicted"/>
<dbReference type="OrthoDB" id="9791746at2"/>
<dbReference type="SUPFAM" id="SSF109998">
    <property type="entry name" value="Triger factor/SurA peptide-binding domain-like"/>
    <property type="match status" value="1"/>
</dbReference>
<dbReference type="PANTHER" id="PTHR47637">
    <property type="entry name" value="CHAPERONE SURA"/>
    <property type="match status" value="1"/>
</dbReference>
<dbReference type="EMBL" id="NQVN01000006">
    <property type="protein sequence ID" value="PIO99143.1"/>
    <property type="molecule type" value="Genomic_DNA"/>
</dbReference>
<feature type="domain" description="SurA N-terminal" evidence="3">
    <location>
        <begin position="56"/>
        <end position="162"/>
    </location>
</feature>
<dbReference type="GO" id="GO:0003755">
    <property type="term" value="F:peptidyl-prolyl cis-trans isomerase activity"/>
    <property type="evidence" value="ECO:0007669"/>
    <property type="project" value="UniProtKB-KW"/>
</dbReference>
<dbReference type="InterPro" id="IPR015391">
    <property type="entry name" value="SurA_N"/>
</dbReference>
<name>A0A2G9WWT3_9HYPH</name>
<keyword evidence="1" id="KW-0732">Signal</keyword>
<organism evidence="4 5">
    <name type="scientific">Pleomorphomonas carboxyditropha</name>
    <dbReference type="NCBI Taxonomy" id="2023338"/>
    <lineage>
        <taxon>Bacteria</taxon>
        <taxon>Pseudomonadati</taxon>
        <taxon>Pseudomonadota</taxon>
        <taxon>Alphaproteobacteria</taxon>
        <taxon>Hyphomicrobiales</taxon>
        <taxon>Pleomorphomonadaceae</taxon>
        <taxon>Pleomorphomonas</taxon>
    </lineage>
</organism>
<dbReference type="Gene3D" id="1.10.4030.10">
    <property type="entry name" value="Porin chaperone SurA, peptide-binding domain"/>
    <property type="match status" value="1"/>
</dbReference>
<evidence type="ECO:0000256" key="2">
    <source>
        <dbReference type="ARBA" id="ARBA00023110"/>
    </source>
</evidence>
<accession>A0A2G9WWT3</accession>
<dbReference type="Proteomes" id="UP000231070">
    <property type="component" value="Unassembled WGS sequence"/>
</dbReference>
<sequence length="335" mass="36420">MLRFGQKRAEKVKMHHIVTIARNMRCALLAATIAAVASLSPAGTALVSPAQAASNIKVVVNDQAITTLDVQSRARLLQLAMHLSPGAAAKAAQDELIDEQVRLQEGARRGVVVSEDAVVAALTSIASRSKMTLPQFERALGQGGVPIKTFKDRIRAQMVWGRIIRAKIQQDLKAESADLIQQMRNREKNADAVTASDYMLQRVVFAVQRSASPADVNRRKAEAEALRGKFRNCSEGLALAKGLREVAIVNIGRKLASEVPPGLKDELEKTIEGHLTPPQRSELGFEMYAVCSKIEVTGEAAVAAGLDAEALDKRGEETSKKLTQELRQKANIIYR</sequence>
<evidence type="ECO:0000259" key="3">
    <source>
        <dbReference type="Pfam" id="PF09312"/>
    </source>
</evidence>
<reference evidence="4 5" key="1">
    <citation type="submission" date="2017-08" db="EMBL/GenBank/DDBJ databases">
        <title>Pleomorphomonas carboxidotrophicus sp. nov., a new mesophilic hydrogenogenic carboxidotroph.</title>
        <authorList>
            <person name="Esquivel-Elizondo S."/>
            <person name="Krajmalnik-Brown R."/>
            <person name="Maldonado J."/>
        </authorList>
    </citation>
    <scope>NUCLEOTIDE SEQUENCE [LARGE SCALE GENOMIC DNA]</scope>
    <source>
        <strain evidence="4 5">SVCO-16</strain>
    </source>
</reference>
<evidence type="ECO:0000313" key="5">
    <source>
        <dbReference type="Proteomes" id="UP000231070"/>
    </source>
</evidence>
<keyword evidence="2" id="KW-0697">Rotamase</keyword>
<dbReference type="AlphaFoldDB" id="A0A2G9WWT3"/>
<evidence type="ECO:0000313" key="4">
    <source>
        <dbReference type="EMBL" id="PIO99143.1"/>
    </source>
</evidence>
<dbReference type="InterPro" id="IPR027304">
    <property type="entry name" value="Trigger_fact/SurA_dom_sf"/>
</dbReference>
<evidence type="ECO:0000256" key="1">
    <source>
        <dbReference type="ARBA" id="ARBA00022729"/>
    </source>
</evidence>
<gene>
    <name evidence="4" type="ORF">CJ014_11755</name>
</gene>
<comment type="caution">
    <text evidence="4">The sequence shown here is derived from an EMBL/GenBank/DDBJ whole genome shotgun (WGS) entry which is preliminary data.</text>
</comment>
<keyword evidence="2" id="KW-0413">Isomerase</keyword>
<dbReference type="PANTHER" id="PTHR47637:SF1">
    <property type="entry name" value="CHAPERONE SURA"/>
    <property type="match status" value="1"/>
</dbReference>
<keyword evidence="5" id="KW-1185">Reference proteome</keyword>
<dbReference type="Pfam" id="PF09312">
    <property type="entry name" value="SurA_N"/>
    <property type="match status" value="1"/>
</dbReference>
<protein>
    <recommendedName>
        <fullName evidence="3">SurA N-terminal domain-containing protein</fullName>
    </recommendedName>
</protein>
<dbReference type="InterPro" id="IPR050280">
    <property type="entry name" value="OMP_Chaperone_SurA"/>
</dbReference>